<name>A0A2T0VYI1_9RHOB</name>
<dbReference type="EMBL" id="PVTP01000006">
    <property type="protein sequence ID" value="PRY77252.1"/>
    <property type="molecule type" value="Genomic_DNA"/>
</dbReference>
<accession>A0A2T0VYI1</accession>
<comment type="caution">
    <text evidence="1">The sequence shown here is derived from an EMBL/GenBank/DDBJ whole genome shotgun (WGS) entry which is preliminary data.</text>
</comment>
<protein>
    <submittedName>
        <fullName evidence="1">Uncharacterized protein</fullName>
    </submittedName>
</protein>
<reference evidence="1 2" key="1">
    <citation type="submission" date="2018-03" db="EMBL/GenBank/DDBJ databases">
        <title>Genomic Encyclopedia of Archaeal and Bacterial Type Strains, Phase II (KMG-II): from individual species to whole genera.</title>
        <authorList>
            <person name="Goeker M."/>
        </authorList>
    </citation>
    <scope>NUCLEOTIDE SEQUENCE [LARGE SCALE GENOMIC DNA]</scope>
    <source>
        <strain evidence="1 2">DSM 101533</strain>
    </source>
</reference>
<sequence length="84" mass="9448">MNVRILELSNGHISLEFGEKDVSLVAMAATKLFGEVSHKPYIMAAEVYFGGAKFIYQDEWNDPCLISNTDLGDACLLRVYEEMK</sequence>
<gene>
    <name evidence="1" type="ORF">CLV80_10696</name>
</gene>
<dbReference type="OrthoDB" id="8453852at2"/>
<evidence type="ECO:0000313" key="1">
    <source>
        <dbReference type="EMBL" id="PRY77252.1"/>
    </source>
</evidence>
<keyword evidence="2" id="KW-1185">Reference proteome</keyword>
<evidence type="ECO:0000313" key="2">
    <source>
        <dbReference type="Proteomes" id="UP000238007"/>
    </source>
</evidence>
<dbReference type="AlphaFoldDB" id="A0A2T0VYI1"/>
<dbReference type="Proteomes" id="UP000238007">
    <property type="component" value="Unassembled WGS sequence"/>
</dbReference>
<organism evidence="1 2">
    <name type="scientific">Yoonia maritima</name>
    <dbReference type="NCBI Taxonomy" id="1435347"/>
    <lineage>
        <taxon>Bacteria</taxon>
        <taxon>Pseudomonadati</taxon>
        <taxon>Pseudomonadota</taxon>
        <taxon>Alphaproteobacteria</taxon>
        <taxon>Rhodobacterales</taxon>
        <taxon>Paracoccaceae</taxon>
        <taxon>Yoonia</taxon>
    </lineage>
</organism>
<proteinExistence type="predicted"/>